<feature type="compositionally biased region" description="Polar residues" evidence="1">
    <location>
        <begin position="123"/>
        <end position="137"/>
    </location>
</feature>
<feature type="region of interest" description="Disordered" evidence="1">
    <location>
        <begin position="94"/>
        <end position="176"/>
    </location>
</feature>
<proteinExistence type="predicted"/>
<dbReference type="InterPro" id="IPR051638">
    <property type="entry name" value="CTBP_dehydrogenase"/>
</dbReference>
<feature type="non-terminal residue" evidence="2">
    <location>
        <position position="1"/>
    </location>
</feature>
<dbReference type="GO" id="GO:0001221">
    <property type="term" value="F:transcription coregulator binding"/>
    <property type="evidence" value="ECO:0007669"/>
    <property type="project" value="TreeGrafter"/>
</dbReference>
<dbReference type="AlphaFoldDB" id="A0A060ZIF4"/>
<evidence type="ECO:0000313" key="2">
    <source>
        <dbReference type="EMBL" id="CDR05778.1"/>
    </source>
</evidence>
<dbReference type="PANTHER" id="PTHR46029">
    <property type="entry name" value="C-TERMINAL-BINDING PROTEIN"/>
    <property type="match status" value="1"/>
</dbReference>
<sequence length="617" mass="66023">GKRQGHEDAVTIEGRRNSVALVGGEGGVWYELPPELRPPPSDFLPQKDEATYPNQIYQLYPERHGQPLPHTLVRKNSVPELSSLYLRQIMAARASSAPPPDNTAPAMTGSLSPRRLEDGSSLYRASQQQHHLLNGSASHYGMSGLTGGRGGFRAAPTPAPGPPPPPPPSPAHNELSRSYREAKMIPDFQHSTGVGRAPSPACYGVQPPLPVYAAAQPQPLPSLSAYHPPLYSAIYSLPLDPRVGVGQAAAATSLMVDPATQQHGHMDGSLQRYGAVASQRLPYDPGYDPGSAMVQQQQHHPSAAMTMDPKRMVDPGFLAFLRAEGLADSTISLLVQQGFDSTSMLGVMEDHDVRSIATNLGQARALSSAVLHCKQQPGESALAAQQRIRGRANSFGHTNNLYMQGMQNMTQGMSSMAMDPHTMHHQQPPTSVQTFSPRMGEFLGRRPNSAPSQHLLETTTYGAPRGTFPISSGGYGNAVAQARPLSMYNAHTGIAMSALQHQQPTAPNTPGGTAPKTFSGSFSPMELMKRAPNMPPMSPGMVQSPLHSPQLLRKGVSDAGESGVVVGASSTSHQIQTLNNNRTAGRRTGPPVIVLPWLPRLIQVTTLLLAIPHLQLL</sequence>
<dbReference type="STRING" id="8022.A0A060ZIF4"/>
<dbReference type="PaxDb" id="8022-A0A060ZIF4"/>
<dbReference type="GO" id="GO:0005634">
    <property type="term" value="C:nucleus"/>
    <property type="evidence" value="ECO:0007669"/>
    <property type="project" value="TreeGrafter"/>
</dbReference>
<reference evidence="2" key="1">
    <citation type="journal article" date="2014" name="Nat. Commun.">
        <title>The rainbow trout genome provides novel insights into evolution after whole-genome duplication in vertebrates.</title>
        <authorList>
            <person name="Berthelot C."/>
            <person name="Brunet F."/>
            <person name="Chalopin D."/>
            <person name="Juanchich A."/>
            <person name="Bernard M."/>
            <person name="Noel B."/>
            <person name="Bento P."/>
            <person name="Da Silva C."/>
            <person name="Labadie K."/>
            <person name="Alberti A."/>
            <person name="Aury J.M."/>
            <person name="Louis A."/>
            <person name="Dehais P."/>
            <person name="Bardou P."/>
            <person name="Montfort J."/>
            <person name="Klopp C."/>
            <person name="Cabau C."/>
            <person name="Gaspin C."/>
            <person name="Thorgaard G.H."/>
            <person name="Boussaha M."/>
            <person name="Quillet E."/>
            <person name="Guyomard R."/>
            <person name="Galiana D."/>
            <person name="Bobe J."/>
            <person name="Volff J.N."/>
            <person name="Genet C."/>
            <person name="Wincker P."/>
            <person name="Jaillon O."/>
            <person name="Roest Crollius H."/>
            <person name="Guiguen Y."/>
        </authorList>
    </citation>
    <scope>NUCLEOTIDE SEQUENCE [LARGE SCALE GENOMIC DNA]</scope>
</reference>
<dbReference type="Proteomes" id="UP000193380">
    <property type="component" value="Unassembled WGS sequence"/>
</dbReference>
<reference evidence="2" key="2">
    <citation type="submission" date="2014-03" db="EMBL/GenBank/DDBJ databases">
        <authorList>
            <person name="Genoscope - CEA"/>
        </authorList>
    </citation>
    <scope>NUCLEOTIDE SEQUENCE</scope>
</reference>
<dbReference type="EMBL" id="FR967996">
    <property type="protein sequence ID" value="CDR05778.1"/>
    <property type="molecule type" value="Genomic_DNA"/>
</dbReference>
<protein>
    <submittedName>
        <fullName evidence="2">Uncharacterized protein</fullName>
    </submittedName>
</protein>
<feature type="compositionally biased region" description="Pro residues" evidence="1">
    <location>
        <begin position="157"/>
        <end position="170"/>
    </location>
</feature>
<organism evidence="2 3">
    <name type="scientific">Oncorhynchus mykiss</name>
    <name type="common">Rainbow trout</name>
    <name type="synonym">Salmo gairdneri</name>
    <dbReference type="NCBI Taxonomy" id="8022"/>
    <lineage>
        <taxon>Eukaryota</taxon>
        <taxon>Metazoa</taxon>
        <taxon>Chordata</taxon>
        <taxon>Craniata</taxon>
        <taxon>Vertebrata</taxon>
        <taxon>Euteleostomi</taxon>
        <taxon>Actinopterygii</taxon>
        <taxon>Neopterygii</taxon>
        <taxon>Teleostei</taxon>
        <taxon>Protacanthopterygii</taxon>
        <taxon>Salmoniformes</taxon>
        <taxon>Salmonidae</taxon>
        <taxon>Salmoninae</taxon>
        <taxon>Oncorhynchus</taxon>
    </lineage>
</organism>
<name>A0A060ZIF4_ONCMY</name>
<evidence type="ECO:0000313" key="3">
    <source>
        <dbReference type="Proteomes" id="UP000193380"/>
    </source>
</evidence>
<dbReference type="PANTHER" id="PTHR46029:SF3">
    <property type="entry name" value="C-TERMINAL-BINDING PROTEIN 2"/>
    <property type="match status" value="1"/>
</dbReference>
<dbReference type="GO" id="GO:0003714">
    <property type="term" value="F:transcription corepressor activity"/>
    <property type="evidence" value="ECO:0007669"/>
    <property type="project" value="TreeGrafter"/>
</dbReference>
<dbReference type="GO" id="GO:0003713">
    <property type="term" value="F:transcription coactivator activity"/>
    <property type="evidence" value="ECO:0007669"/>
    <property type="project" value="TreeGrafter"/>
</dbReference>
<accession>A0A060ZIF4</accession>
<evidence type="ECO:0000256" key="1">
    <source>
        <dbReference type="SAM" id="MobiDB-lite"/>
    </source>
</evidence>
<gene>
    <name evidence="2" type="ORF">GSONMT00045255001</name>
</gene>
<dbReference type="GO" id="GO:0140297">
    <property type="term" value="F:DNA-binding transcription factor binding"/>
    <property type="evidence" value="ECO:0007669"/>
    <property type="project" value="TreeGrafter"/>
</dbReference>
<dbReference type="GO" id="GO:0006357">
    <property type="term" value="P:regulation of transcription by RNA polymerase II"/>
    <property type="evidence" value="ECO:0007669"/>
    <property type="project" value="TreeGrafter"/>
</dbReference>